<proteinExistence type="predicted"/>
<accession>A0A418D3C3</accession>
<dbReference type="PANTHER" id="PTHR19303">
    <property type="entry name" value="TRANSPOSON"/>
    <property type="match status" value="1"/>
</dbReference>
<evidence type="ECO:0000259" key="2">
    <source>
        <dbReference type="Pfam" id="PF03184"/>
    </source>
</evidence>
<dbReference type="InterPro" id="IPR050863">
    <property type="entry name" value="CenT-Element_Derived"/>
</dbReference>
<dbReference type="EMBL" id="QUTG01004219">
    <property type="protein sequence ID" value="RHY88882.1"/>
    <property type="molecule type" value="Genomic_DNA"/>
</dbReference>
<gene>
    <name evidence="3" type="ORF">DYB35_012785</name>
</gene>
<dbReference type="GO" id="GO:0003677">
    <property type="term" value="F:DNA binding"/>
    <property type="evidence" value="ECO:0007669"/>
    <property type="project" value="TreeGrafter"/>
</dbReference>
<evidence type="ECO:0000256" key="1">
    <source>
        <dbReference type="SAM" id="MobiDB-lite"/>
    </source>
</evidence>
<dbReference type="Proteomes" id="UP000285712">
    <property type="component" value="Unassembled WGS sequence"/>
</dbReference>
<evidence type="ECO:0000313" key="4">
    <source>
        <dbReference type="Proteomes" id="UP000285712"/>
    </source>
</evidence>
<dbReference type="AlphaFoldDB" id="A0A418D3C3"/>
<dbReference type="GO" id="GO:0005634">
    <property type="term" value="C:nucleus"/>
    <property type="evidence" value="ECO:0007669"/>
    <property type="project" value="TreeGrafter"/>
</dbReference>
<feature type="region of interest" description="Disordered" evidence="1">
    <location>
        <begin position="213"/>
        <end position="235"/>
    </location>
</feature>
<name>A0A418D3C3_APHAT</name>
<dbReference type="Pfam" id="PF03184">
    <property type="entry name" value="DDE_1"/>
    <property type="match status" value="1"/>
</dbReference>
<dbReference type="PANTHER" id="PTHR19303:SF74">
    <property type="entry name" value="POGO TRANSPOSABLE ELEMENT WITH KRAB DOMAIN"/>
    <property type="match status" value="1"/>
</dbReference>
<dbReference type="InterPro" id="IPR036397">
    <property type="entry name" value="RNaseH_sf"/>
</dbReference>
<evidence type="ECO:0000313" key="3">
    <source>
        <dbReference type="EMBL" id="RHY88882.1"/>
    </source>
</evidence>
<dbReference type="Gene3D" id="3.30.420.10">
    <property type="entry name" value="Ribonuclease H-like superfamily/Ribonuclease H"/>
    <property type="match status" value="1"/>
</dbReference>
<protein>
    <recommendedName>
        <fullName evidence="2">DDE-1 domain-containing protein</fullName>
    </recommendedName>
</protein>
<sequence length="235" mass="25333">MTIVIAVTADGTAVPPAFILPGKSCAVNVLVACAVADALVLATPKSFMNADLFDSWLETFGEWKLKARSARHAVLVMDNCSSHLTYNSLAIFEAYGVYIVGLPPNSTHLLQPLDVTVFRSFKAKISNGVTRHLQSLNTTTLPRPFAIQIAGDAYNSSFRTVHDADKSSSAIVNGFGTCGVRPLSLPQMLHRWEKATMNGVRSDQATAAWLKTKQHAREEVDSTTTQGKGTQGCGH</sequence>
<feature type="domain" description="DDE-1" evidence="2">
    <location>
        <begin position="6"/>
        <end position="138"/>
    </location>
</feature>
<organism evidence="3 4">
    <name type="scientific">Aphanomyces astaci</name>
    <name type="common">Crayfish plague agent</name>
    <dbReference type="NCBI Taxonomy" id="112090"/>
    <lineage>
        <taxon>Eukaryota</taxon>
        <taxon>Sar</taxon>
        <taxon>Stramenopiles</taxon>
        <taxon>Oomycota</taxon>
        <taxon>Saprolegniomycetes</taxon>
        <taxon>Saprolegniales</taxon>
        <taxon>Verrucalvaceae</taxon>
        <taxon>Aphanomyces</taxon>
    </lineage>
</organism>
<dbReference type="InterPro" id="IPR004875">
    <property type="entry name" value="DDE_SF_endonuclease_dom"/>
</dbReference>
<reference evidence="3 4" key="1">
    <citation type="submission" date="2018-08" db="EMBL/GenBank/DDBJ databases">
        <title>Aphanomyces genome sequencing and annotation.</title>
        <authorList>
            <person name="Minardi D."/>
            <person name="Oidtmann B."/>
            <person name="Van Der Giezen M."/>
            <person name="Studholme D.J."/>
        </authorList>
    </citation>
    <scope>NUCLEOTIDE SEQUENCE [LARGE SCALE GENOMIC DNA]</scope>
    <source>
        <strain evidence="3 4">Sv</strain>
    </source>
</reference>
<comment type="caution">
    <text evidence="3">The sequence shown here is derived from an EMBL/GenBank/DDBJ whole genome shotgun (WGS) entry which is preliminary data.</text>
</comment>